<keyword evidence="7" id="KW-1185">Reference proteome</keyword>
<keyword evidence="3" id="KW-0804">Transcription</keyword>
<proteinExistence type="predicted"/>
<dbReference type="NCBIfam" id="TIGR00229">
    <property type="entry name" value="sensory_box"/>
    <property type="match status" value="1"/>
</dbReference>
<dbReference type="STRING" id="497964.CfE428DRAFT_2432"/>
<dbReference type="InterPro" id="IPR013656">
    <property type="entry name" value="PAS_4"/>
</dbReference>
<evidence type="ECO:0000259" key="5">
    <source>
        <dbReference type="PROSITE" id="PS01124"/>
    </source>
</evidence>
<feature type="compositionally biased region" description="Polar residues" evidence="4">
    <location>
        <begin position="245"/>
        <end position="269"/>
    </location>
</feature>
<dbReference type="InterPro" id="IPR050204">
    <property type="entry name" value="AraC_XylS_family_regulators"/>
</dbReference>
<dbReference type="Gene3D" id="3.30.450.20">
    <property type="entry name" value="PAS domain"/>
    <property type="match status" value="1"/>
</dbReference>
<evidence type="ECO:0000313" key="7">
    <source>
        <dbReference type="Proteomes" id="UP000005824"/>
    </source>
</evidence>
<dbReference type="CDD" id="cd00130">
    <property type="entry name" value="PAS"/>
    <property type="match status" value="1"/>
</dbReference>
<dbReference type="RefSeq" id="WP_006979757.1">
    <property type="nucleotide sequence ID" value="NZ_ABVL01000006.1"/>
</dbReference>
<dbReference type="InterPro" id="IPR018060">
    <property type="entry name" value="HTH_AraC"/>
</dbReference>
<dbReference type="InterPro" id="IPR000014">
    <property type="entry name" value="PAS"/>
</dbReference>
<dbReference type="PROSITE" id="PS00041">
    <property type="entry name" value="HTH_ARAC_FAMILY_1"/>
    <property type="match status" value="1"/>
</dbReference>
<evidence type="ECO:0000256" key="4">
    <source>
        <dbReference type="SAM" id="MobiDB-lite"/>
    </source>
</evidence>
<dbReference type="GO" id="GO:0043565">
    <property type="term" value="F:sequence-specific DNA binding"/>
    <property type="evidence" value="ECO:0007669"/>
    <property type="project" value="InterPro"/>
</dbReference>
<dbReference type="Proteomes" id="UP000005824">
    <property type="component" value="Unassembled WGS sequence"/>
</dbReference>
<dbReference type="PANTHER" id="PTHR46796:SF13">
    <property type="entry name" value="HTH-TYPE TRANSCRIPTIONAL ACTIVATOR RHAS"/>
    <property type="match status" value="1"/>
</dbReference>
<keyword evidence="2" id="KW-0238">DNA-binding</keyword>
<dbReference type="InterPro" id="IPR018062">
    <property type="entry name" value="HTH_AraC-typ_CS"/>
</dbReference>
<comment type="caution">
    <text evidence="6">The sequence shown here is derived from an EMBL/GenBank/DDBJ whole genome shotgun (WGS) entry which is preliminary data.</text>
</comment>
<dbReference type="Pfam" id="PF08448">
    <property type="entry name" value="PAS_4"/>
    <property type="match status" value="1"/>
</dbReference>
<gene>
    <name evidence="6" type="ORF">CfE428DRAFT_2432</name>
</gene>
<dbReference type="Gene3D" id="1.10.10.60">
    <property type="entry name" value="Homeodomain-like"/>
    <property type="match status" value="1"/>
</dbReference>
<dbReference type="InterPro" id="IPR020449">
    <property type="entry name" value="Tscrpt_reg_AraC-type_HTH"/>
</dbReference>
<evidence type="ECO:0000256" key="3">
    <source>
        <dbReference type="ARBA" id="ARBA00023163"/>
    </source>
</evidence>
<dbReference type="EMBL" id="ABVL01000006">
    <property type="protein sequence ID" value="EDY19843.1"/>
    <property type="molecule type" value="Genomic_DNA"/>
</dbReference>
<feature type="domain" description="HTH araC/xylS-type" evidence="5">
    <location>
        <begin position="144"/>
        <end position="242"/>
    </location>
</feature>
<dbReference type="InParanoid" id="B4D0I1"/>
<name>B4D0I1_9BACT</name>
<reference evidence="6 7" key="1">
    <citation type="journal article" date="2011" name="J. Bacteriol.">
        <title>Genome sequence of Chthoniobacter flavus Ellin428, an aerobic heterotrophic soil bacterium.</title>
        <authorList>
            <person name="Kant R."/>
            <person name="van Passel M.W."/>
            <person name="Palva A."/>
            <person name="Lucas S."/>
            <person name="Lapidus A."/>
            <person name="Glavina Del Rio T."/>
            <person name="Dalin E."/>
            <person name="Tice H."/>
            <person name="Bruce D."/>
            <person name="Goodwin L."/>
            <person name="Pitluck S."/>
            <person name="Larimer F.W."/>
            <person name="Land M.L."/>
            <person name="Hauser L."/>
            <person name="Sangwan P."/>
            <person name="de Vos W.M."/>
            <person name="Janssen P.H."/>
            <person name="Smidt H."/>
        </authorList>
    </citation>
    <scope>NUCLEOTIDE SEQUENCE [LARGE SCALE GENOMIC DNA]</scope>
    <source>
        <strain evidence="6 7">Ellin428</strain>
    </source>
</reference>
<feature type="region of interest" description="Disordered" evidence="4">
    <location>
        <begin position="239"/>
        <end position="269"/>
    </location>
</feature>
<dbReference type="GO" id="GO:0003700">
    <property type="term" value="F:DNA-binding transcription factor activity"/>
    <property type="evidence" value="ECO:0007669"/>
    <property type="project" value="InterPro"/>
</dbReference>
<organism evidence="6 7">
    <name type="scientific">Chthoniobacter flavus Ellin428</name>
    <dbReference type="NCBI Taxonomy" id="497964"/>
    <lineage>
        <taxon>Bacteria</taxon>
        <taxon>Pseudomonadati</taxon>
        <taxon>Verrucomicrobiota</taxon>
        <taxon>Spartobacteria</taxon>
        <taxon>Chthoniobacterales</taxon>
        <taxon>Chthoniobacteraceae</taxon>
        <taxon>Chthoniobacter</taxon>
    </lineage>
</organism>
<dbReference type="PRINTS" id="PR00032">
    <property type="entry name" value="HTHARAC"/>
</dbReference>
<dbReference type="SUPFAM" id="SSF55785">
    <property type="entry name" value="PYP-like sensor domain (PAS domain)"/>
    <property type="match status" value="1"/>
</dbReference>
<sequence length="269" mass="31034">MSNARHYEWLRHVRPDGLRQLFEHLPGTLFFAKNTEGEIMFGNRHFVERCGCVTEEELIGRTDAEIFPPHMAAKYREDDLAVMRTGKPMLQIVELFPSRQGEPEWFITDKLPLFDEEGEVVGVCGIVRSYEGSRRALQPYLDLAPVADYIKAHSGEPISVRQLARMAGLSVRQFERKFFDTFHTTPKHYLMRLRVLLACDELLETRQSITEIALTAGFCDHSAFARHFRKHMGVSPREYREKYRSATSAARTEGLRQTSNTQRPTSNIQ</sequence>
<dbReference type="Pfam" id="PF12833">
    <property type="entry name" value="HTH_18"/>
    <property type="match status" value="1"/>
</dbReference>
<dbReference type="SMART" id="SM00342">
    <property type="entry name" value="HTH_ARAC"/>
    <property type="match status" value="1"/>
</dbReference>
<evidence type="ECO:0000256" key="1">
    <source>
        <dbReference type="ARBA" id="ARBA00023015"/>
    </source>
</evidence>
<dbReference type="PROSITE" id="PS01124">
    <property type="entry name" value="HTH_ARAC_FAMILY_2"/>
    <property type="match status" value="1"/>
</dbReference>
<dbReference type="InterPro" id="IPR009057">
    <property type="entry name" value="Homeodomain-like_sf"/>
</dbReference>
<accession>B4D0I1</accession>
<protein>
    <submittedName>
        <fullName evidence="6">Transcriptional regulator, AraC family</fullName>
    </submittedName>
</protein>
<dbReference type="SUPFAM" id="SSF46689">
    <property type="entry name" value="Homeodomain-like"/>
    <property type="match status" value="2"/>
</dbReference>
<evidence type="ECO:0000256" key="2">
    <source>
        <dbReference type="ARBA" id="ARBA00023125"/>
    </source>
</evidence>
<evidence type="ECO:0000313" key="6">
    <source>
        <dbReference type="EMBL" id="EDY19843.1"/>
    </source>
</evidence>
<dbReference type="AlphaFoldDB" id="B4D0I1"/>
<dbReference type="InterPro" id="IPR035965">
    <property type="entry name" value="PAS-like_dom_sf"/>
</dbReference>
<keyword evidence="1" id="KW-0805">Transcription regulation</keyword>
<dbReference type="eggNOG" id="COG2207">
    <property type="taxonomic scope" value="Bacteria"/>
</dbReference>
<dbReference type="PANTHER" id="PTHR46796">
    <property type="entry name" value="HTH-TYPE TRANSCRIPTIONAL ACTIVATOR RHAS-RELATED"/>
    <property type="match status" value="1"/>
</dbReference>